<dbReference type="RefSeq" id="WP_002691719.1">
    <property type="nucleotide sequence ID" value="NZ_JH600070.1"/>
</dbReference>
<dbReference type="Pfam" id="PF01750">
    <property type="entry name" value="HycI"/>
    <property type="match status" value="1"/>
</dbReference>
<accession>I3CK79</accession>
<dbReference type="SUPFAM" id="SSF53163">
    <property type="entry name" value="HybD-like"/>
    <property type="match status" value="1"/>
</dbReference>
<keyword evidence="1" id="KW-0645">Protease</keyword>
<organism evidence="1 2">
    <name type="scientific">Beggiatoa alba B18LD</name>
    <dbReference type="NCBI Taxonomy" id="395493"/>
    <lineage>
        <taxon>Bacteria</taxon>
        <taxon>Pseudomonadati</taxon>
        <taxon>Pseudomonadota</taxon>
        <taxon>Gammaproteobacteria</taxon>
        <taxon>Thiotrichales</taxon>
        <taxon>Thiotrichaceae</taxon>
        <taxon>Beggiatoa</taxon>
    </lineage>
</organism>
<dbReference type="STRING" id="395493.BegalDRAFT_3201"/>
<keyword evidence="2" id="KW-1185">Reference proteome</keyword>
<dbReference type="InterPro" id="IPR000671">
    <property type="entry name" value="Peptidase_A31"/>
</dbReference>
<dbReference type="InterPro" id="IPR023430">
    <property type="entry name" value="Pept_HybD-like_dom_sf"/>
</dbReference>
<dbReference type="AlphaFoldDB" id="I3CK79"/>
<dbReference type="PANTHER" id="PTHR30302:SF4">
    <property type="entry name" value="HYDROGENASE 3 MATURATION PROTEASE"/>
    <property type="match status" value="1"/>
</dbReference>
<dbReference type="CDD" id="cd00518">
    <property type="entry name" value="H2MP"/>
    <property type="match status" value="1"/>
</dbReference>
<name>I3CK79_9GAMM</name>
<keyword evidence="1" id="KW-0378">Hydrolase</keyword>
<reference evidence="1 2" key="1">
    <citation type="submission" date="2011-11" db="EMBL/GenBank/DDBJ databases">
        <title>Improved High-Quality Draft sequence of Beggiatoa alba B18lD.</title>
        <authorList>
            <consortium name="US DOE Joint Genome Institute"/>
            <person name="Lucas S."/>
            <person name="Han J."/>
            <person name="Lapidus A."/>
            <person name="Cheng J.-F."/>
            <person name="Goodwin L."/>
            <person name="Pitluck S."/>
            <person name="Peters L."/>
            <person name="Mikhailova N."/>
            <person name="Held B."/>
            <person name="Detter J.C."/>
            <person name="Han C."/>
            <person name="Tapia R."/>
            <person name="Land M."/>
            <person name="Hauser L."/>
            <person name="Kyrpides N."/>
            <person name="Ivanova N."/>
            <person name="Pagani I."/>
            <person name="Samuel K."/>
            <person name="Teske A."/>
            <person name="Mueller J."/>
            <person name="Woyke T."/>
        </authorList>
    </citation>
    <scope>NUCLEOTIDE SEQUENCE [LARGE SCALE GENOMIC DNA]</scope>
    <source>
        <strain evidence="1 2">B18LD</strain>
    </source>
</reference>
<dbReference type="Proteomes" id="UP000005744">
    <property type="component" value="Unassembled WGS sequence"/>
</dbReference>
<dbReference type="Gene3D" id="3.40.50.1450">
    <property type="entry name" value="HybD-like"/>
    <property type="match status" value="1"/>
</dbReference>
<dbReference type="HOGENOM" id="CLU_099037_2_2_6"/>
<dbReference type="GO" id="GO:0016485">
    <property type="term" value="P:protein processing"/>
    <property type="evidence" value="ECO:0007669"/>
    <property type="project" value="TreeGrafter"/>
</dbReference>
<proteinExistence type="predicted"/>
<dbReference type="eggNOG" id="COG0680">
    <property type="taxonomic scope" value="Bacteria"/>
</dbReference>
<dbReference type="OrthoDB" id="9808862at2"/>
<evidence type="ECO:0000313" key="2">
    <source>
        <dbReference type="Proteomes" id="UP000005744"/>
    </source>
</evidence>
<dbReference type="NCBIfam" id="TIGR00072">
    <property type="entry name" value="hydrog_prot"/>
    <property type="match status" value="1"/>
</dbReference>
<evidence type="ECO:0000313" key="1">
    <source>
        <dbReference type="EMBL" id="EIJ44022.1"/>
    </source>
</evidence>
<protein>
    <submittedName>
        <fullName evidence="1">Hydrogenase maturation protease</fullName>
    </submittedName>
</protein>
<dbReference type="PANTHER" id="PTHR30302">
    <property type="entry name" value="HYDROGENASE 1 MATURATION PROTEASE"/>
    <property type="match status" value="1"/>
</dbReference>
<dbReference type="GO" id="GO:0008047">
    <property type="term" value="F:enzyme activator activity"/>
    <property type="evidence" value="ECO:0007669"/>
    <property type="project" value="InterPro"/>
</dbReference>
<gene>
    <name evidence="1" type="ORF">BegalDRAFT_3201</name>
</gene>
<sequence>MQAEHTARVCVVGVGSPFGDDQLGWFVVERLEQIAPSLADYVQCSAPSRELLPILRDREHVIIVDALHSEALSIGTCREWQGVDAICQLPNHLSSHGFDVANTVQLAKQLGWQPRYLRFYGIDIDINTCQPTALHAPLSPPVAQAMELLIEALHTDLQAIDMNQIQASQENSAHA</sequence>
<dbReference type="EMBL" id="JH600070">
    <property type="protein sequence ID" value="EIJ44022.1"/>
    <property type="molecule type" value="Genomic_DNA"/>
</dbReference>
<dbReference type="GO" id="GO:0004175">
    <property type="term" value="F:endopeptidase activity"/>
    <property type="evidence" value="ECO:0007669"/>
    <property type="project" value="TreeGrafter"/>
</dbReference>